<feature type="transmembrane region" description="Helical" evidence="1">
    <location>
        <begin position="167"/>
        <end position="188"/>
    </location>
</feature>
<proteinExistence type="predicted"/>
<feature type="transmembrane region" description="Helical" evidence="1">
    <location>
        <begin position="95"/>
        <end position="114"/>
    </location>
</feature>
<dbReference type="Proteomes" id="UP000603141">
    <property type="component" value="Unassembled WGS sequence"/>
</dbReference>
<keyword evidence="1" id="KW-0472">Membrane</keyword>
<reference evidence="2" key="1">
    <citation type="submission" date="2021-01" db="EMBL/GenBank/DDBJ databases">
        <title>Modified the classification status of verrucomicrobia.</title>
        <authorList>
            <person name="Feng X."/>
        </authorList>
    </citation>
    <scope>NUCLEOTIDE SEQUENCE</scope>
    <source>
        <strain evidence="2">KCTC 22041</strain>
    </source>
</reference>
<dbReference type="RefSeq" id="WP_200270427.1">
    <property type="nucleotide sequence ID" value="NZ_JAENIJ010000015.1"/>
</dbReference>
<protein>
    <submittedName>
        <fullName evidence="2">Uncharacterized protein</fullName>
    </submittedName>
</protein>
<organism evidence="2 3">
    <name type="scientific">Luteolibacter pohnpeiensis</name>
    <dbReference type="NCBI Taxonomy" id="454153"/>
    <lineage>
        <taxon>Bacteria</taxon>
        <taxon>Pseudomonadati</taxon>
        <taxon>Verrucomicrobiota</taxon>
        <taxon>Verrucomicrobiia</taxon>
        <taxon>Verrucomicrobiales</taxon>
        <taxon>Verrucomicrobiaceae</taxon>
        <taxon>Luteolibacter</taxon>
    </lineage>
</organism>
<gene>
    <name evidence="2" type="ORF">JIN85_10630</name>
</gene>
<feature type="transmembrane region" description="Helical" evidence="1">
    <location>
        <begin position="69"/>
        <end position="89"/>
    </location>
</feature>
<keyword evidence="1" id="KW-0812">Transmembrane</keyword>
<comment type="caution">
    <text evidence="2">The sequence shown here is derived from an EMBL/GenBank/DDBJ whole genome shotgun (WGS) entry which is preliminary data.</text>
</comment>
<dbReference type="AlphaFoldDB" id="A0A934SCR4"/>
<keyword evidence="3" id="KW-1185">Reference proteome</keyword>
<keyword evidence="1" id="KW-1133">Transmembrane helix</keyword>
<evidence type="ECO:0000313" key="3">
    <source>
        <dbReference type="Proteomes" id="UP000603141"/>
    </source>
</evidence>
<evidence type="ECO:0000256" key="1">
    <source>
        <dbReference type="SAM" id="Phobius"/>
    </source>
</evidence>
<dbReference type="EMBL" id="JAENIJ010000015">
    <property type="protein sequence ID" value="MBK1882873.1"/>
    <property type="molecule type" value="Genomic_DNA"/>
</dbReference>
<sequence length="226" mass="25386">MTEDPYAVAPSILESEPETAPQSRGWTVHGKRLLVSAGAVLPMVDPFSGETPERMTLFLLRVQKRPRGLRHLLIAGLVALVVALLELLPEDYNRMVWLFGVLSIVAQIIIGSFYKSIMMRVFVSESTLIRMRVARILNLTFVLALIALMGTNASGKLRLLPVDYQHWLLPLVFMIRLVAVLLMREILFAGRTAGGLMRITGVHPKALLEMEKLLPDERKMPPQKHD</sequence>
<accession>A0A934SCR4</accession>
<evidence type="ECO:0000313" key="2">
    <source>
        <dbReference type="EMBL" id="MBK1882873.1"/>
    </source>
</evidence>
<name>A0A934SCR4_9BACT</name>
<feature type="transmembrane region" description="Helical" evidence="1">
    <location>
        <begin position="135"/>
        <end position="155"/>
    </location>
</feature>